<reference evidence="2 3" key="1">
    <citation type="submission" date="2016-07" db="EMBL/GenBank/DDBJ databases">
        <title>Draft genome of the white-rot fungus Obba rivulosa 3A-2.</title>
        <authorList>
            <consortium name="DOE Joint Genome Institute"/>
            <person name="Miettinen O."/>
            <person name="Riley R."/>
            <person name="Acob R."/>
            <person name="Barry K."/>
            <person name="Cullen D."/>
            <person name="De Vries R."/>
            <person name="Hainaut M."/>
            <person name="Hatakka A."/>
            <person name="Henrissat B."/>
            <person name="Hilden K."/>
            <person name="Kuo R."/>
            <person name="Labutti K."/>
            <person name="Lipzen A."/>
            <person name="Makela M.R."/>
            <person name="Sandor L."/>
            <person name="Spatafora J.W."/>
            <person name="Grigoriev I.V."/>
            <person name="Hibbett D.S."/>
        </authorList>
    </citation>
    <scope>NUCLEOTIDE SEQUENCE [LARGE SCALE GENOMIC DNA]</scope>
    <source>
        <strain evidence="2 3">3A-2</strain>
    </source>
</reference>
<keyword evidence="3" id="KW-1185">Reference proteome</keyword>
<name>A0A8E2DSP0_9APHY</name>
<gene>
    <name evidence="2" type="ORF">OBBRIDRAFT_831176</name>
</gene>
<organism evidence="2 3">
    <name type="scientific">Obba rivulosa</name>
    <dbReference type="NCBI Taxonomy" id="1052685"/>
    <lineage>
        <taxon>Eukaryota</taxon>
        <taxon>Fungi</taxon>
        <taxon>Dikarya</taxon>
        <taxon>Basidiomycota</taxon>
        <taxon>Agaricomycotina</taxon>
        <taxon>Agaricomycetes</taxon>
        <taxon>Polyporales</taxon>
        <taxon>Gelatoporiaceae</taxon>
        <taxon>Obba</taxon>
    </lineage>
</organism>
<proteinExistence type="predicted"/>
<evidence type="ECO:0000313" key="2">
    <source>
        <dbReference type="EMBL" id="OCH95068.1"/>
    </source>
</evidence>
<keyword evidence="1" id="KW-0812">Transmembrane</keyword>
<keyword evidence="1" id="KW-1133">Transmembrane helix</keyword>
<accession>A0A8E2DSP0</accession>
<sequence>MRRDARLLNIDSPLTSALLRDGTAYFLLLLLLNILQILGNATLVFIYVGNYLSPPLYSLVITHFLLSLRQVNWSSTDTVTDGMLPSFVRSQRDEPQSTSLHSSIRFASFVDNMGEILVHDRAGVDPAAGEVPWHEEGDVQESW</sequence>
<dbReference type="AlphaFoldDB" id="A0A8E2DSP0"/>
<dbReference type="Proteomes" id="UP000250043">
    <property type="component" value="Unassembled WGS sequence"/>
</dbReference>
<evidence type="ECO:0000256" key="1">
    <source>
        <dbReference type="SAM" id="Phobius"/>
    </source>
</evidence>
<protein>
    <submittedName>
        <fullName evidence="2">Uncharacterized protein</fullName>
    </submittedName>
</protein>
<evidence type="ECO:0000313" key="3">
    <source>
        <dbReference type="Proteomes" id="UP000250043"/>
    </source>
</evidence>
<dbReference type="EMBL" id="KV722338">
    <property type="protein sequence ID" value="OCH95068.1"/>
    <property type="molecule type" value="Genomic_DNA"/>
</dbReference>
<keyword evidence="1" id="KW-0472">Membrane</keyword>
<feature type="transmembrane region" description="Helical" evidence="1">
    <location>
        <begin position="24"/>
        <end position="48"/>
    </location>
</feature>